<sequence>MIEHKVVYKVAIVIERLRPHAGRSASHIILVNVRDELLQFAHLQRNQGRSGNFHHSRADELRCHFDQSREAQRIDKLWQVDVRPLVALAAERQHRVRPEPHAAVHPRSKMHAQEGEPWIGNGINVAANHMALVRIEQQVLPAERDDLRHRRAAGHFGQLVRLQASAGENVPSAYLIALLTTHRNRIVQVIRGFGELAHLKVHVNVSSRGLEVTRIILGHKAPIDDALSLSHTHSHSLRVLIVFFSFDFVTLFFFFICDL</sequence>
<reference evidence="1" key="1">
    <citation type="submission" date="2022-08" db="UniProtKB">
        <authorList>
            <consortium name="EnsemblMetazoa"/>
        </authorList>
    </citation>
    <scope>IDENTIFICATION</scope>
    <source>
        <strain evidence="1">EBRO</strain>
    </source>
</reference>
<dbReference type="EnsemblMetazoa" id="AATE021009-RA">
    <property type="protein sequence ID" value="AATE021009-PA.1"/>
    <property type="gene ID" value="AATE021009"/>
</dbReference>
<accession>A0A182JMT9</accession>
<protein>
    <submittedName>
        <fullName evidence="1">Uncharacterized protein</fullName>
    </submittedName>
</protein>
<name>A0A182JMT9_ANOAO</name>
<dbReference type="VEuPathDB" id="VectorBase:AATE021009"/>
<evidence type="ECO:0000313" key="1">
    <source>
        <dbReference type="EnsemblMetazoa" id="AATE021009-PA.1"/>
    </source>
</evidence>
<dbReference type="AlphaFoldDB" id="A0A182JMT9"/>
<organism evidence="1">
    <name type="scientific">Anopheles atroparvus</name>
    <name type="common">European mosquito</name>
    <dbReference type="NCBI Taxonomy" id="41427"/>
    <lineage>
        <taxon>Eukaryota</taxon>
        <taxon>Metazoa</taxon>
        <taxon>Ecdysozoa</taxon>
        <taxon>Arthropoda</taxon>
        <taxon>Hexapoda</taxon>
        <taxon>Insecta</taxon>
        <taxon>Pterygota</taxon>
        <taxon>Neoptera</taxon>
        <taxon>Endopterygota</taxon>
        <taxon>Diptera</taxon>
        <taxon>Nematocera</taxon>
        <taxon>Culicoidea</taxon>
        <taxon>Culicidae</taxon>
        <taxon>Anophelinae</taxon>
        <taxon>Anopheles</taxon>
    </lineage>
</organism>
<proteinExistence type="predicted"/>